<evidence type="ECO:0000256" key="5">
    <source>
        <dbReference type="ARBA" id="ARBA00023136"/>
    </source>
</evidence>
<dbReference type="Gene3D" id="1.20.1070.10">
    <property type="entry name" value="Rhodopsin 7-helix transmembrane proteins"/>
    <property type="match status" value="1"/>
</dbReference>
<proteinExistence type="predicted"/>
<keyword evidence="9" id="KW-0732">Signal</keyword>
<dbReference type="PANTHER" id="PTHR45695">
    <property type="entry name" value="LEUCOKININ RECEPTOR-RELATED"/>
    <property type="match status" value="1"/>
</dbReference>
<evidence type="ECO:0000256" key="8">
    <source>
        <dbReference type="SAM" id="Phobius"/>
    </source>
</evidence>
<feature type="non-terminal residue" evidence="11">
    <location>
        <position position="409"/>
    </location>
</feature>
<evidence type="ECO:0000256" key="4">
    <source>
        <dbReference type="ARBA" id="ARBA00023040"/>
    </source>
</evidence>
<sequence length="409" mass="46119">MARLTIILMLAPLAVLANLPCTKKMCAICRNHHTKDKGIFLPACAQLYYRGCCVAFANQHGLTESTNLVMPSLNQENILPERPSNSWNTVVLIGFAFIAIVICIFQLESVIKKIVTNPWSLPQACEPLHTKNGHEPHFLSRQCGKAEDVFSRRRLSNVRGREKSDNSLERKIAREMKYELSISWHVPSTRPKPVIAAELAVYFFVFCTGIILNVSVLQVVKTLRTRSVSSVFIRHLAIADLLQCVFGLFPIILGDFMRIVGPDSWIIPKAACLLVAFLSQTSKSTSFFVTSIISLDRMIIIRKPFGCKRSNAYMATLFLMFAAQLVMIPPLFGISGFRESFYVNTCTLNYCEKGAESLYLKTTIMLTYFASLGKITASEKYYTTVLIQTFYIYSLSGTSIFCYYKVYKV</sequence>
<feature type="chain" id="PRO_5003194173" description="G-protein coupled receptors family 1 profile domain-containing protein" evidence="9">
    <location>
        <begin position="18"/>
        <end position="409"/>
    </location>
</feature>
<feature type="transmembrane region" description="Helical" evidence="8">
    <location>
        <begin position="232"/>
        <end position="253"/>
    </location>
</feature>
<protein>
    <recommendedName>
        <fullName evidence="10">G-protein coupled receptors family 1 profile domain-containing protein</fullName>
    </recommendedName>
</protein>
<keyword evidence="3 8" id="KW-1133">Transmembrane helix</keyword>
<keyword evidence="7" id="KW-0807">Transducer</keyword>
<keyword evidence="4" id="KW-0297">G-protein coupled receptor</keyword>
<dbReference type="PRINTS" id="PR00237">
    <property type="entry name" value="GPCRRHODOPSN"/>
</dbReference>
<feature type="transmembrane region" description="Helical" evidence="8">
    <location>
        <begin position="312"/>
        <end position="332"/>
    </location>
</feature>
<dbReference type="PANTHER" id="PTHR45695:SF9">
    <property type="entry name" value="LEUCOKININ RECEPTOR"/>
    <property type="match status" value="1"/>
</dbReference>
<gene>
    <name evidence="11" type="ORF">GSOID_T00032520001</name>
</gene>
<dbReference type="GO" id="GO:0005886">
    <property type="term" value="C:plasma membrane"/>
    <property type="evidence" value="ECO:0007669"/>
    <property type="project" value="TreeGrafter"/>
</dbReference>
<feature type="signal peptide" evidence="9">
    <location>
        <begin position="1"/>
        <end position="17"/>
    </location>
</feature>
<keyword evidence="5 8" id="KW-0472">Membrane</keyword>
<dbReference type="PROSITE" id="PS50262">
    <property type="entry name" value="G_PROTEIN_RECEP_F1_2"/>
    <property type="match status" value="1"/>
</dbReference>
<evidence type="ECO:0000313" key="11">
    <source>
        <dbReference type="EMBL" id="CBY38568.1"/>
    </source>
</evidence>
<evidence type="ECO:0000256" key="1">
    <source>
        <dbReference type="ARBA" id="ARBA00004141"/>
    </source>
</evidence>
<evidence type="ECO:0000256" key="9">
    <source>
        <dbReference type="SAM" id="SignalP"/>
    </source>
</evidence>
<keyword evidence="6" id="KW-0675">Receptor</keyword>
<organism evidence="11">
    <name type="scientific">Oikopleura dioica</name>
    <name type="common">Tunicate</name>
    <dbReference type="NCBI Taxonomy" id="34765"/>
    <lineage>
        <taxon>Eukaryota</taxon>
        <taxon>Metazoa</taxon>
        <taxon>Chordata</taxon>
        <taxon>Tunicata</taxon>
        <taxon>Appendicularia</taxon>
        <taxon>Copelata</taxon>
        <taxon>Oikopleuridae</taxon>
        <taxon>Oikopleura</taxon>
    </lineage>
</organism>
<dbReference type="Proteomes" id="UP000011014">
    <property type="component" value="Unassembled WGS sequence"/>
</dbReference>
<dbReference type="AlphaFoldDB" id="E4YSX9"/>
<feature type="transmembrane region" description="Helical" evidence="8">
    <location>
        <begin position="199"/>
        <end position="220"/>
    </location>
</feature>
<feature type="domain" description="G-protein coupled receptors family 1 profile" evidence="10">
    <location>
        <begin position="209"/>
        <end position="409"/>
    </location>
</feature>
<name>E4YSX9_OIKDI</name>
<evidence type="ECO:0000256" key="2">
    <source>
        <dbReference type="ARBA" id="ARBA00022692"/>
    </source>
</evidence>
<evidence type="ECO:0000256" key="6">
    <source>
        <dbReference type="ARBA" id="ARBA00023170"/>
    </source>
</evidence>
<reference evidence="11" key="1">
    <citation type="journal article" date="2010" name="Science">
        <title>Plasticity of animal genome architecture unmasked by rapid evolution of a pelagic tunicate.</title>
        <authorList>
            <person name="Denoeud F."/>
            <person name="Henriet S."/>
            <person name="Mungpakdee S."/>
            <person name="Aury J.M."/>
            <person name="Da Silva C."/>
            <person name="Brinkmann H."/>
            <person name="Mikhaleva J."/>
            <person name="Olsen L.C."/>
            <person name="Jubin C."/>
            <person name="Canestro C."/>
            <person name="Bouquet J.M."/>
            <person name="Danks G."/>
            <person name="Poulain J."/>
            <person name="Campsteijn C."/>
            <person name="Adamski M."/>
            <person name="Cross I."/>
            <person name="Yadetie F."/>
            <person name="Muffato M."/>
            <person name="Louis A."/>
            <person name="Butcher S."/>
            <person name="Tsagkogeorga G."/>
            <person name="Konrad A."/>
            <person name="Singh S."/>
            <person name="Jensen M.F."/>
            <person name="Cong E.H."/>
            <person name="Eikeseth-Otteraa H."/>
            <person name="Noel B."/>
            <person name="Anthouard V."/>
            <person name="Porcel B.M."/>
            <person name="Kachouri-Lafond R."/>
            <person name="Nishino A."/>
            <person name="Ugolini M."/>
            <person name="Chourrout P."/>
            <person name="Nishida H."/>
            <person name="Aasland R."/>
            <person name="Huzurbazar S."/>
            <person name="Westhof E."/>
            <person name="Delsuc F."/>
            <person name="Lehrach H."/>
            <person name="Reinhardt R."/>
            <person name="Weissenbach J."/>
            <person name="Roy S.W."/>
            <person name="Artiguenave F."/>
            <person name="Postlethwait J.H."/>
            <person name="Manak J.R."/>
            <person name="Thompson E.M."/>
            <person name="Jaillon O."/>
            <person name="Du Pasquier L."/>
            <person name="Boudinot P."/>
            <person name="Liberles D.A."/>
            <person name="Volff J.N."/>
            <person name="Philippe H."/>
            <person name="Lenhard B."/>
            <person name="Roest Crollius H."/>
            <person name="Wincker P."/>
            <person name="Chourrout D."/>
        </authorList>
    </citation>
    <scope>NUCLEOTIDE SEQUENCE [LARGE SCALE GENOMIC DNA]</scope>
</reference>
<dbReference type="EMBL" id="FN655261">
    <property type="protein sequence ID" value="CBY38568.1"/>
    <property type="molecule type" value="Genomic_DNA"/>
</dbReference>
<dbReference type="InterPro" id="IPR017452">
    <property type="entry name" value="GPCR_Rhodpsn_7TM"/>
</dbReference>
<dbReference type="GO" id="GO:0004930">
    <property type="term" value="F:G protein-coupled receptor activity"/>
    <property type="evidence" value="ECO:0007669"/>
    <property type="project" value="UniProtKB-KW"/>
</dbReference>
<evidence type="ECO:0000259" key="10">
    <source>
        <dbReference type="PROSITE" id="PS50262"/>
    </source>
</evidence>
<accession>E4YSX9</accession>
<comment type="subcellular location">
    <subcellularLocation>
        <location evidence="1">Membrane</location>
        <topology evidence="1">Multi-pass membrane protein</topology>
    </subcellularLocation>
</comment>
<evidence type="ECO:0000256" key="3">
    <source>
        <dbReference type="ARBA" id="ARBA00022989"/>
    </source>
</evidence>
<dbReference type="SUPFAM" id="SSF81321">
    <property type="entry name" value="Family A G protein-coupled receptor-like"/>
    <property type="match status" value="1"/>
</dbReference>
<feature type="transmembrane region" description="Helical" evidence="8">
    <location>
        <begin position="87"/>
        <end position="107"/>
    </location>
</feature>
<dbReference type="CDD" id="cd00637">
    <property type="entry name" value="7tm_classA_rhodopsin-like"/>
    <property type="match status" value="1"/>
</dbReference>
<dbReference type="Pfam" id="PF00001">
    <property type="entry name" value="7tm_1"/>
    <property type="match status" value="1"/>
</dbReference>
<keyword evidence="2 8" id="KW-0812">Transmembrane</keyword>
<evidence type="ECO:0000256" key="7">
    <source>
        <dbReference type="ARBA" id="ARBA00023224"/>
    </source>
</evidence>
<feature type="transmembrane region" description="Helical" evidence="8">
    <location>
        <begin position="381"/>
        <end position="404"/>
    </location>
</feature>
<dbReference type="InterPro" id="IPR000276">
    <property type="entry name" value="GPCR_Rhodpsn"/>
</dbReference>